<keyword evidence="8 11" id="KW-0804">Transcription</keyword>
<evidence type="ECO:0000259" key="13">
    <source>
        <dbReference type="PROSITE" id="PS51030"/>
    </source>
</evidence>
<dbReference type="OrthoDB" id="5851440at2759"/>
<protein>
    <submittedName>
        <fullName evidence="16">Nuclear receptor domain-containing protein</fullName>
    </submittedName>
</protein>
<dbReference type="GO" id="GO:0008270">
    <property type="term" value="F:zinc ion binding"/>
    <property type="evidence" value="ECO:0007669"/>
    <property type="project" value="UniProtKB-KW"/>
</dbReference>
<evidence type="ECO:0000313" key="16">
    <source>
        <dbReference type="WBParaSite" id="HCON_00069740-00001"/>
    </source>
</evidence>
<dbReference type="SMART" id="SM00399">
    <property type="entry name" value="ZnF_C4"/>
    <property type="match status" value="1"/>
</dbReference>
<dbReference type="Gene3D" id="3.30.50.10">
    <property type="entry name" value="Erythroid Transcription Factor GATA-1, subunit A"/>
    <property type="match status" value="1"/>
</dbReference>
<dbReference type="OMA" id="FVMFNGM"/>
<dbReference type="PRINTS" id="PR00047">
    <property type="entry name" value="STROIDFINGER"/>
</dbReference>
<feature type="compositionally biased region" description="Low complexity" evidence="12">
    <location>
        <begin position="142"/>
        <end position="153"/>
    </location>
</feature>
<evidence type="ECO:0000313" key="15">
    <source>
        <dbReference type="Proteomes" id="UP000025227"/>
    </source>
</evidence>
<keyword evidence="3 11" id="KW-0479">Metal-binding</keyword>
<evidence type="ECO:0000256" key="4">
    <source>
        <dbReference type="ARBA" id="ARBA00022771"/>
    </source>
</evidence>
<dbReference type="PROSITE" id="PS51843">
    <property type="entry name" value="NR_LBD"/>
    <property type="match status" value="1"/>
</dbReference>
<dbReference type="WBParaSite" id="HCON_00069740-00001">
    <property type="protein sequence ID" value="HCON_00069740-00001"/>
    <property type="gene ID" value="HCON_00069740"/>
</dbReference>
<evidence type="ECO:0000256" key="6">
    <source>
        <dbReference type="ARBA" id="ARBA00023015"/>
    </source>
</evidence>
<dbReference type="PANTHER" id="PTHR46397">
    <property type="entry name" value="NUCLEAR HORMONE RECEPTOR FAMILY-RELATED"/>
    <property type="match status" value="1"/>
</dbReference>
<dbReference type="SMART" id="SM00430">
    <property type="entry name" value="HOLI"/>
    <property type="match status" value="1"/>
</dbReference>
<feature type="compositionally biased region" description="Polar residues" evidence="12">
    <location>
        <begin position="122"/>
        <end position="141"/>
    </location>
</feature>
<feature type="domain" description="NR LBD" evidence="14">
    <location>
        <begin position="167"/>
        <end position="436"/>
    </location>
</feature>
<keyword evidence="10 11" id="KW-0539">Nucleus</keyword>
<comment type="subcellular location">
    <subcellularLocation>
        <location evidence="1 11">Nucleus</location>
    </subcellularLocation>
</comment>
<dbReference type="SUPFAM" id="SSF57716">
    <property type="entry name" value="Glucocorticoid receptor-like (DNA-binding domain)"/>
    <property type="match status" value="1"/>
</dbReference>
<dbReference type="AlphaFoldDB" id="A0A7I4YAI6"/>
<evidence type="ECO:0000256" key="10">
    <source>
        <dbReference type="ARBA" id="ARBA00023242"/>
    </source>
</evidence>
<keyword evidence="9 11" id="KW-0675">Receptor</keyword>
<keyword evidence="15" id="KW-1185">Reference proteome</keyword>
<keyword evidence="6 11" id="KW-0805">Transcription regulation</keyword>
<evidence type="ECO:0000256" key="9">
    <source>
        <dbReference type="ARBA" id="ARBA00023170"/>
    </source>
</evidence>
<evidence type="ECO:0000256" key="1">
    <source>
        <dbReference type="ARBA" id="ARBA00004123"/>
    </source>
</evidence>
<dbReference type="InterPro" id="IPR035500">
    <property type="entry name" value="NHR-like_dom_sf"/>
</dbReference>
<dbReference type="PROSITE" id="PS51030">
    <property type="entry name" value="NUCLEAR_REC_DBD_2"/>
    <property type="match status" value="1"/>
</dbReference>
<sequence>KLASIKHEFFYPIPNYAQTECREWPVRTPSPTRQCTICSAPSNGYHFNAPSCSACAAFFRRTVTLGRHFLCAHQGNCKVHFEMRVICRACRYAKCIQMGMERQAVQPRRDSNNGRRKISYSKRASPSKQWGSVTTSETSVLSPDAPSHSSSSISEEHDPLPHSLQETGEGVLEMLLREERLYNERRSILYCVKSSISEILSAGEVNDIPFSSRDLTELTFAGVRKDIRAQILATYEWMRGWNHFKCLSTSDKKILLRRCTLFHPIIDPCYLTMRLGLPDRFVMFNGMFTGIAVDSEEGWRDESCISATLKKELYRPLLDRVLADIVRPMQAINISFVEYVILKALVTFKSTLSTNISSSLKRCLNSQIDLIFVALSNHYANLGMSAEDVAVRTGNVILLVGNIFEVGMQCLESHQVIQFFDLWKLDDLLIKLISESLQSSPKNSG</sequence>
<dbReference type="GO" id="GO:0003700">
    <property type="term" value="F:DNA-binding transcription factor activity"/>
    <property type="evidence" value="ECO:0007669"/>
    <property type="project" value="InterPro"/>
</dbReference>
<evidence type="ECO:0000256" key="5">
    <source>
        <dbReference type="ARBA" id="ARBA00022833"/>
    </source>
</evidence>
<organism evidence="15 16">
    <name type="scientific">Haemonchus contortus</name>
    <name type="common">Barber pole worm</name>
    <dbReference type="NCBI Taxonomy" id="6289"/>
    <lineage>
        <taxon>Eukaryota</taxon>
        <taxon>Metazoa</taxon>
        <taxon>Ecdysozoa</taxon>
        <taxon>Nematoda</taxon>
        <taxon>Chromadorea</taxon>
        <taxon>Rhabditida</taxon>
        <taxon>Rhabditina</taxon>
        <taxon>Rhabditomorpha</taxon>
        <taxon>Strongyloidea</taxon>
        <taxon>Trichostrongylidae</taxon>
        <taxon>Haemonchus</taxon>
    </lineage>
</organism>
<dbReference type="InterPro" id="IPR001628">
    <property type="entry name" value="Znf_hrmn_rcpt"/>
</dbReference>
<feature type="region of interest" description="Disordered" evidence="12">
    <location>
        <begin position="103"/>
        <end position="164"/>
    </location>
</feature>
<dbReference type="Pfam" id="PF00105">
    <property type="entry name" value="zf-C4"/>
    <property type="match status" value="1"/>
</dbReference>
<comment type="similarity">
    <text evidence="2 11">Belongs to the nuclear hormone receptor family.</text>
</comment>
<dbReference type="CDD" id="cd06960">
    <property type="entry name" value="NR_DBD_HNF4A"/>
    <property type="match status" value="1"/>
</dbReference>
<dbReference type="Pfam" id="PF00104">
    <property type="entry name" value="Hormone_recep"/>
    <property type="match status" value="1"/>
</dbReference>
<accession>A0A7I4YAI6</accession>
<dbReference type="GO" id="GO:0005634">
    <property type="term" value="C:nucleus"/>
    <property type="evidence" value="ECO:0007669"/>
    <property type="project" value="UniProtKB-SubCell"/>
</dbReference>
<evidence type="ECO:0000256" key="8">
    <source>
        <dbReference type="ARBA" id="ARBA00023163"/>
    </source>
</evidence>
<reference evidence="16" key="1">
    <citation type="submission" date="2020-12" db="UniProtKB">
        <authorList>
            <consortium name="WormBaseParasite"/>
        </authorList>
    </citation>
    <scope>IDENTIFICATION</scope>
    <source>
        <strain evidence="16">MHco3</strain>
    </source>
</reference>
<name>A0A7I4YAI6_HAECO</name>
<dbReference type="InterPro" id="IPR013087">
    <property type="entry name" value="Znf_C2H2_type"/>
</dbReference>
<evidence type="ECO:0000256" key="7">
    <source>
        <dbReference type="ARBA" id="ARBA00023125"/>
    </source>
</evidence>
<dbReference type="InterPro" id="IPR049636">
    <property type="entry name" value="HNF4-like_DBD"/>
</dbReference>
<keyword evidence="4 11" id="KW-0863">Zinc-finger</keyword>
<proteinExistence type="inferred from homology"/>
<dbReference type="InterPro" id="IPR013088">
    <property type="entry name" value="Znf_NHR/GATA"/>
</dbReference>
<dbReference type="PROSITE" id="PS00028">
    <property type="entry name" value="ZINC_FINGER_C2H2_1"/>
    <property type="match status" value="1"/>
</dbReference>
<dbReference type="Proteomes" id="UP000025227">
    <property type="component" value="Unplaced"/>
</dbReference>
<dbReference type="GO" id="GO:0000978">
    <property type="term" value="F:RNA polymerase II cis-regulatory region sequence-specific DNA binding"/>
    <property type="evidence" value="ECO:0007669"/>
    <property type="project" value="InterPro"/>
</dbReference>
<evidence type="ECO:0000256" key="12">
    <source>
        <dbReference type="SAM" id="MobiDB-lite"/>
    </source>
</evidence>
<evidence type="ECO:0000256" key="3">
    <source>
        <dbReference type="ARBA" id="ARBA00022723"/>
    </source>
</evidence>
<evidence type="ECO:0000256" key="11">
    <source>
        <dbReference type="RuleBase" id="RU004334"/>
    </source>
</evidence>
<dbReference type="InterPro" id="IPR000536">
    <property type="entry name" value="Nucl_hrmn_rcpt_lig-bd"/>
</dbReference>
<evidence type="ECO:0000256" key="2">
    <source>
        <dbReference type="ARBA" id="ARBA00005993"/>
    </source>
</evidence>
<feature type="domain" description="Nuclear receptor" evidence="13">
    <location>
        <begin position="32"/>
        <end position="107"/>
    </location>
</feature>
<keyword evidence="5 11" id="KW-0862">Zinc</keyword>
<dbReference type="SUPFAM" id="SSF48508">
    <property type="entry name" value="Nuclear receptor ligand-binding domain"/>
    <property type="match status" value="1"/>
</dbReference>
<dbReference type="Gene3D" id="1.10.565.10">
    <property type="entry name" value="Retinoid X Receptor"/>
    <property type="match status" value="1"/>
</dbReference>
<dbReference type="PANTHER" id="PTHR46397:SF5">
    <property type="entry name" value="NUCLEAR HORMONE RECEPTOR FAMILY MEMBER NHR-20"/>
    <property type="match status" value="1"/>
</dbReference>
<keyword evidence="7 11" id="KW-0238">DNA-binding</keyword>
<dbReference type="PROSITE" id="PS00031">
    <property type="entry name" value="NUCLEAR_REC_DBD_1"/>
    <property type="match status" value="1"/>
</dbReference>
<evidence type="ECO:0000259" key="14">
    <source>
        <dbReference type="PROSITE" id="PS51843"/>
    </source>
</evidence>